<dbReference type="AlphaFoldDB" id="A0A7T4BN95"/>
<evidence type="ECO:0000313" key="2">
    <source>
        <dbReference type="EMBL" id="QQB45355.1"/>
    </source>
</evidence>
<dbReference type="RefSeq" id="WP_084036359.1">
    <property type="nucleotide sequence ID" value="NZ_CP066007.1"/>
</dbReference>
<gene>
    <name evidence="2" type="ORF">I6I10_07360</name>
</gene>
<evidence type="ECO:0000313" key="3">
    <source>
        <dbReference type="Proteomes" id="UP000596145"/>
    </source>
</evidence>
<accession>A0A7T4BN95</accession>
<dbReference type="GeneID" id="92760514"/>
<protein>
    <submittedName>
        <fullName evidence="2">Uncharacterized protein</fullName>
    </submittedName>
</protein>
<evidence type="ECO:0000256" key="1">
    <source>
        <dbReference type="SAM" id="MobiDB-lite"/>
    </source>
</evidence>
<reference evidence="2 3" key="1">
    <citation type="submission" date="2020-12" db="EMBL/GenBank/DDBJ databases">
        <title>FDA dAtabase for Regulatory Grade micrObial Sequences (FDA-ARGOS): Supporting development and validation of Infectious Disease Dx tests.</title>
        <authorList>
            <person name="Sproer C."/>
            <person name="Gronow S."/>
            <person name="Severitt S."/>
            <person name="Schroder I."/>
            <person name="Tallon L."/>
            <person name="Sadzewicz L."/>
            <person name="Zhao X."/>
            <person name="Boylan J."/>
            <person name="Ott S."/>
            <person name="Bowen H."/>
            <person name="Vavikolanu K."/>
            <person name="Mehta A."/>
            <person name="Aluvathingal J."/>
            <person name="Nadendla S."/>
            <person name="Lowell S."/>
            <person name="Myers T."/>
            <person name="Yan Y."/>
            <person name="Sichtig H."/>
        </authorList>
    </citation>
    <scope>NUCLEOTIDE SEQUENCE [LARGE SCALE GENOMIC DNA]</scope>
    <source>
        <strain evidence="2 3">FDAARGOS_1053</strain>
    </source>
</reference>
<sequence>MTEVRLTKAFRVFPDRPLVKPGTPVDVDEATYQRLVGLGLVDAPEVAGGSDDDPPVGDDEEASSTPDGEDAPKEDPKTTSMPTAEYPPLPDRTATVAVWKEYARANGIKLTGLSKRAEIIGFVEKVAGRGE</sequence>
<name>A0A7T4BN95_9CORY</name>
<organism evidence="2 3">
    <name type="scientific">Corynebacterium glucuronolyticum</name>
    <dbReference type="NCBI Taxonomy" id="39791"/>
    <lineage>
        <taxon>Bacteria</taxon>
        <taxon>Bacillati</taxon>
        <taxon>Actinomycetota</taxon>
        <taxon>Actinomycetes</taxon>
        <taxon>Mycobacteriales</taxon>
        <taxon>Corynebacteriaceae</taxon>
        <taxon>Corynebacterium</taxon>
    </lineage>
</organism>
<feature type="compositionally biased region" description="Acidic residues" evidence="1">
    <location>
        <begin position="50"/>
        <end position="62"/>
    </location>
</feature>
<proteinExistence type="predicted"/>
<feature type="region of interest" description="Disordered" evidence="1">
    <location>
        <begin position="41"/>
        <end position="90"/>
    </location>
</feature>
<dbReference type="Proteomes" id="UP000596145">
    <property type="component" value="Chromosome"/>
</dbReference>
<dbReference type="OrthoDB" id="4427588at2"/>
<dbReference type="EMBL" id="CP066007">
    <property type="protein sequence ID" value="QQB45355.1"/>
    <property type="molecule type" value="Genomic_DNA"/>
</dbReference>